<feature type="repeat" description="TPR" evidence="1">
    <location>
        <begin position="47"/>
        <end position="80"/>
    </location>
</feature>
<keyword evidence="1" id="KW-0802">TPR repeat</keyword>
<name>A0A9Q8PLS5_PASFU</name>
<dbReference type="Proteomes" id="UP000756132">
    <property type="component" value="Chromosome 12"/>
</dbReference>
<dbReference type="Gene3D" id="1.25.40.10">
    <property type="entry name" value="Tetratricopeptide repeat domain"/>
    <property type="match status" value="1"/>
</dbReference>
<dbReference type="SUPFAM" id="SSF48452">
    <property type="entry name" value="TPR-like"/>
    <property type="match status" value="1"/>
</dbReference>
<organism evidence="2 3">
    <name type="scientific">Passalora fulva</name>
    <name type="common">Tomato leaf mold</name>
    <name type="synonym">Cladosporium fulvum</name>
    <dbReference type="NCBI Taxonomy" id="5499"/>
    <lineage>
        <taxon>Eukaryota</taxon>
        <taxon>Fungi</taxon>
        <taxon>Dikarya</taxon>
        <taxon>Ascomycota</taxon>
        <taxon>Pezizomycotina</taxon>
        <taxon>Dothideomycetes</taxon>
        <taxon>Dothideomycetidae</taxon>
        <taxon>Mycosphaerellales</taxon>
        <taxon>Mycosphaerellaceae</taxon>
        <taxon>Fulvia</taxon>
    </lineage>
</organism>
<dbReference type="GeneID" id="71993386"/>
<evidence type="ECO:0000256" key="1">
    <source>
        <dbReference type="PROSITE-ProRule" id="PRU00339"/>
    </source>
</evidence>
<reference evidence="2" key="2">
    <citation type="journal article" date="2022" name="Microb. Genom.">
        <title>A chromosome-scale genome assembly of the tomato pathogen Cladosporium fulvum reveals a compartmentalized genome architecture and the presence of a dispensable chromosome.</title>
        <authorList>
            <person name="Zaccaron A.Z."/>
            <person name="Chen L.H."/>
            <person name="Samaras A."/>
            <person name="Stergiopoulos I."/>
        </authorList>
    </citation>
    <scope>NUCLEOTIDE SEQUENCE</scope>
    <source>
        <strain evidence="2">Race5_Kim</strain>
    </source>
</reference>
<dbReference type="InterPro" id="IPR019734">
    <property type="entry name" value="TPR_rpt"/>
</dbReference>
<dbReference type="RefSeq" id="XP_047769136.1">
    <property type="nucleotide sequence ID" value="XM_047912656.1"/>
</dbReference>
<dbReference type="EMBL" id="CP090174">
    <property type="protein sequence ID" value="UJO24770.1"/>
    <property type="molecule type" value="Genomic_DNA"/>
</dbReference>
<keyword evidence="3" id="KW-1185">Reference proteome</keyword>
<sequence>MSRKVLRAFPSHGASASEFRRSCTLNVAEKLNNLKMSFLQFALAKTSGSTRLQGNEQYKAGNFAAAVPLYQTAAELDPKQAAPLFNLSTALFELGDYNGYDEVCASALALLQGEPQETAAKHKIHARQARARLATRRTEKTKAAVNLLFDRAEKMSLLHCLKNCHSSQVGVKDAKESHTKLFLELPRYEPMICVHRFVIDI</sequence>
<evidence type="ECO:0000313" key="2">
    <source>
        <dbReference type="EMBL" id="UJO24770.1"/>
    </source>
</evidence>
<dbReference type="Pfam" id="PF14559">
    <property type="entry name" value="TPR_19"/>
    <property type="match status" value="1"/>
</dbReference>
<dbReference type="OrthoDB" id="3788392at2759"/>
<dbReference type="AlphaFoldDB" id="A0A9Q8PLS5"/>
<evidence type="ECO:0000313" key="3">
    <source>
        <dbReference type="Proteomes" id="UP000756132"/>
    </source>
</evidence>
<dbReference type="PROSITE" id="PS50005">
    <property type="entry name" value="TPR"/>
    <property type="match status" value="1"/>
</dbReference>
<dbReference type="KEGG" id="ffu:CLAFUR5_13508"/>
<proteinExistence type="predicted"/>
<gene>
    <name evidence="2" type="ORF">CLAFUR5_13508</name>
</gene>
<dbReference type="InterPro" id="IPR011990">
    <property type="entry name" value="TPR-like_helical_dom_sf"/>
</dbReference>
<accession>A0A9Q8PLS5</accession>
<reference evidence="2" key="1">
    <citation type="submission" date="2021-12" db="EMBL/GenBank/DDBJ databases">
        <authorList>
            <person name="Zaccaron A."/>
            <person name="Stergiopoulos I."/>
        </authorList>
    </citation>
    <scope>NUCLEOTIDE SEQUENCE</scope>
    <source>
        <strain evidence="2">Race5_Kim</strain>
    </source>
</reference>
<protein>
    <submittedName>
        <fullName evidence="2">Uncharacterized protein</fullName>
    </submittedName>
</protein>